<dbReference type="Proteomes" id="UP000321901">
    <property type="component" value="Unassembled WGS sequence"/>
</dbReference>
<sequence length="284" mass="31087">MYGEIIIGINTVFNFAILSFANRMGKAQAKKSRLLLASFIGALPVTLFPSSPLAIVFAFLLMVICAFGLSFSSWGSPSLIVLIGALFAGGALTVFTDMFMFSNALVTVFICALLAYLFLNLLKTKWLDVRTARQLSSYSTESVLAIWNGSINIPTFIDTGNRCTEPITGDAVHFVSLKAVEKILPAQLKEPLQKWNSQSMPQLSAIPKPYQKDTRLIRLQTVQGTSWAVGFKFEKWVIGKGSELPSGYIVLTKQDNRYPEGAGAILHASALEIITNERGTEHVA</sequence>
<dbReference type="GO" id="GO:0030436">
    <property type="term" value="P:asexual sporulation"/>
    <property type="evidence" value="ECO:0007669"/>
    <property type="project" value="InterPro"/>
</dbReference>
<organism evidence="2 3">
    <name type="scientific">Sporosarcina luteola</name>
    <dbReference type="NCBI Taxonomy" id="582850"/>
    <lineage>
        <taxon>Bacteria</taxon>
        <taxon>Bacillati</taxon>
        <taxon>Bacillota</taxon>
        <taxon>Bacilli</taxon>
        <taxon>Bacillales</taxon>
        <taxon>Caryophanaceae</taxon>
        <taxon>Sporosarcina</taxon>
    </lineage>
</organism>
<protein>
    <recommendedName>
        <fullName evidence="4">Sporulation sigma-E factor-processing peptidase</fullName>
    </recommendedName>
</protein>
<dbReference type="InterPro" id="IPR005081">
    <property type="entry name" value="SpoIIGA"/>
</dbReference>
<dbReference type="AlphaFoldDB" id="A0A511Z3S9"/>
<name>A0A511Z3S9_9BACL</name>
<feature type="transmembrane region" description="Helical" evidence="1">
    <location>
        <begin position="54"/>
        <end position="71"/>
    </location>
</feature>
<dbReference type="EMBL" id="BJYL01000004">
    <property type="protein sequence ID" value="GEN82104.1"/>
    <property type="molecule type" value="Genomic_DNA"/>
</dbReference>
<reference evidence="2 3" key="1">
    <citation type="submission" date="2019-07" db="EMBL/GenBank/DDBJ databases">
        <title>Whole genome shotgun sequence of Sporosarcina luteola NBRC 105378.</title>
        <authorList>
            <person name="Hosoyama A."/>
            <person name="Uohara A."/>
            <person name="Ohji S."/>
            <person name="Ichikawa N."/>
        </authorList>
    </citation>
    <scope>NUCLEOTIDE SEQUENCE [LARGE SCALE GENOMIC DNA]</scope>
    <source>
        <strain evidence="2 3">NBRC 105378</strain>
    </source>
</reference>
<keyword evidence="1" id="KW-0812">Transmembrane</keyword>
<evidence type="ECO:0000313" key="2">
    <source>
        <dbReference type="EMBL" id="GEN82104.1"/>
    </source>
</evidence>
<dbReference type="RefSeq" id="WP_170232552.1">
    <property type="nucleotide sequence ID" value="NZ_BJYL01000004.1"/>
</dbReference>
<comment type="caution">
    <text evidence="2">The sequence shown here is derived from an EMBL/GenBank/DDBJ whole genome shotgun (WGS) entry which is preliminary data.</text>
</comment>
<feature type="transmembrane region" description="Helical" evidence="1">
    <location>
        <begin position="6"/>
        <end position="25"/>
    </location>
</feature>
<keyword evidence="1" id="KW-1133">Transmembrane helix</keyword>
<keyword evidence="3" id="KW-1185">Reference proteome</keyword>
<dbReference type="GO" id="GO:0006508">
    <property type="term" value="P:proteolysis"/>
    <property type="evidence" value="ECO:0007669"/>
    <property type="project" value="InterPro"/>
</dbReference>
<dbReference type="GO" id="GO:0004190">
    <property type="term" value="F:aspartic-type endopeptidase activity"/>
    <property type="evidence" value="ECO:0007669"/>
    <property type="project" value="InterPro"/>
</dbReference>
<feature type="transmembrane region" description="Helical" evidence="1">
    <location>
        <begin position="101"/>
        <end position="122"/>
    </location>
</feature>
<proteinExistence type="predicted"/>
<feature type="transmembrane region" description="Helical" evidence="1">
    <location>
        <begin position="78"/>
        <end position="95"/>
    </location>
</feature>
<feature type="transmembrane region" description="Helical" evidence="1">
    <location>
        <begin position="32"/>
        <end position="48"/>
    </location>
</feature>
<evidence type="ECO:0000256" key="1">
    <source>
        <dbReference type="SAM" id="Phobius"/>
    </source>
</evidence>
<dbReference type="Pfam" id="PF03419">
    <property type="entry name" value="Peptidase_U4"/>
    <property type="match status" value="1"/>
</dbReference>
<gene>
    <name evidence="2" type="ORF">SLU01_04160</name>
</gene>
<evidence type="ECO:0000313" key="3">
    <source>
        <dbReference type="Proteomes" id="UP000321901"/>
    </source>
</evidence>
<accession>A0A511Z3S9</accession>
<evidence type="ECO:0008006" key="4">
    <source>
        <dbReference type="Google" id="ProtNLM"/>
    </source>
</evidence>
<keyword evidence="1" id="KW-0472">Membrane</keyword>